<evidence type="ECO:0000259" key="2">
    <source>
        <dbReference type="Pfam" id="PF07670"/>
    </source>
</evidence>
<organism evidence="4">
    <name type="scientific">human gut metagenome</name>
    <dbReference type="NCBI Taxonomy" id="408170"/>
    <lineage>
        <taxon>unclassified sequences</taxon>
        <taxon>metagenomes</taxon>
        <taxon>organismal metagenomes</taxon>
    </lineage>
</organism>
<dbReference type="Pfam" id="PF07670">
    <property type="entry name" value="Gate"/>
    <property type="match status" value="1"/>
</dbReference>
<dbReference type="InterPro" id="IPR052549">
    <property type="entry name" value="SpmB"/>
</dbReference>
<dbReference type="GO" id="GO:0005886">
    <property type="term" value="C:plasma membrane"/>
    <property type="evidence" value="ECO:0007669"/>
    <property type="project" value="TreeGrafter"/>
</dbReference>
<accession>K1U085</accession>
<reference evidence="4" key="1">
    <citation type="journal article" date="2013" name="Environ. Microbiol.">
        <title>Microbiota from the distal guts of lean and obese adolescents exhibit partial functional redundancy besides clear differences in community structure.</title>
        <authorList>
            <person name="Ferrer M."/>
            <person name="Ruiz A."/>
            <person name="Lanza F."/>
            <person name="Haange S.B."/>
            <person name="Oberbach A."/>
            <person name="Till H."/>
            <person name="Bargiela R."/>
            <person name="Campoy C."/>
            <person name="Segura M.T."/>
            <person name="Richter M."/>
            <person name="von Bergen M."/>
            <person name="Seifert J."/>
            <person name="Suarez A."/>
        </authorList>
    </citation>
    <scope>NUCLEOTIDE SEQUENCE</scope>
</reference>
<dbReference type="InterPro" id="IPR011642">
    <property type="entry name" value="Gate_dom"/>
</dbReference>
<keyword evidence="1" id="KW-0812">Transmembrane</keyword>
<evidence type="ECO:0000256" key="1">
    <source>
        <dbReference type="SAM" id="Phobius"/>
    </source>
</evidence>
<dbReference type="PANTHER" id="PTHR35793:SF2">
    <property type="entry name" value="INNER MEMBRANE PROTEIN YJIG"/>
    <property type="match status" value="1"/>
</dbReference>
<feature type="transmembrane region" description="Helical" evidence="1">
    <location>
        <begin position="42"/>
        <end position="59"/>
    </location>
</feature>
<keyword evidence="1" id="KW-0472">Membrane</keyword>
<feature type="transmembrane region" description="Helical" evidence="1">
    <location>
        <begin position="115"/>
        <end position="138"/>
    </location>
</feature>
<comment type="caution">
    <text evidence="4">The sequence shown here is derived from an EMBL/GenBank/DDBJ whole genome shotgun (WGS) entry which is preliminary data.</text>
</comment>
<dbReference type="EMBL" id="AJWY01004648">
    <property type="protein sequence ID" value="EKC71790.1"/>
    <property type="molecule type" value="Genomic_DNA"/>
</dbReference>
<sequence length="174" mass="18861">MNKIGTYIFIIFIAGTVCYSLLKKRNVFQDFTDGVPSGLKTGLAIFPAITAMMLAVNMFTKSGLCDYFTKLITPVFTNIGIPAELIPLITLTPLSGSGSLSIFENLLKDYGCDSFIGRCASAVMASTETTFYVITVYYGAIGIKKIRHTAFASLCANMVSVITATLMVKLITFQ</sequence>
<gene>
    <name evidence="4" type="ORF">LEA_07079</name>
    <name evidence="3" type="ORF">OBE_05840</name>
</gene>
<dbReference type="PANTHER" id="PTHR35793">
    <property type="entry name" value="INNER MEMBRANE PROTEIN YJIG"/>
    <property type="match status" value="1"/>
</dbReference>
<dbReference type="AlphaFoldDB" id="K1U085"/>
<dbReference type="EMBL" id="AJWZ01004017">
    <property type="protein sequence ID" value="EKC66630.1"/>
    <property type="molecule type" value="Genomic_DNA"/>
</dbReference>
<keyword evidence="1" id="KW-1133">Transmembrane helix</keyword>
<evidence type="ECO:0000313" key="4">
    <source>
        <dbReference type="EMBL" id="EKC71790.1"/>
    </source>
</evidence>
<name>K1U085_9ZZZZ</name>
<feature type="transmembrane region" description="Helical" evidence="1">
    <location>
        <begin position="5"/>
        <end position="22"/>
    </location>
</feature>
<feature type="domain" description="Nucleoside transporter/FeoB GTPase Gate" evidence="2">
    <location>
        <begin position="45"/>
        <end position="144"/>
    </location>
</feature>
<evidence type="ECO:0000313" key="3">
    <source>
        <dbReference type="EMBL" id="EKC66630.1"/>
    </source>
</evidence>
<feature type="transmembrane region" description="Helical" evidence="1">
    <location>
        <begin position="150"/>
        <end position="171"/>
    </location>
</feature>
<protein>
    <submittedName>
        <fullName evidence="4">Spore maturation protein B</fullName>
    </submittedName>
</protein>
<proteinExistence type="predicted"/>